<feature type="signal peptide" evidence="1">
    <location>
        <begin position="1"/>
        <end position="19"/>
    </location>
</feature>
<organism evidence="3 4">
    <name type="scientific">Flavobacterium suzhouense</name>
    <dbReference type="NCBI Taxonomy" id="1529638"/>
    <lineage>
        <taxon>Bacteria</taxon>
        <taxon>Pseudomonadati</taxon>
        <taxon>Bacteroidota</taxon>
        <taxon>Flavobacteriia</taxon>
        <taxon>Flavobacteriales</taxon>
        <taxon>Flavobacteriaceae</taxon>
        <taxon>Flavobacterium</taxon>
    </lineage>
</organism>
<dbReference type="EMBL" id="JBHUMD010000005">
    <property type="protein sequence ID" value="MFD2601098.1"/>
    <property type="molecule type" value="Genomic_DNA"/>
</dbReference>
<feature type="chain" id="PRO_5046480270" evidence="1">
    <location>
        <begin position="20"/>
        <end position="255"/>
    </location>
</feature>
<dbReference type="RefSeq" id="WP_379819726.1">
    <property type="nucleotide sequence ID" value="NZ_JBHUMD010000005.1"/>
</dbReference>
<reference evidence="4" key="1">
    <citation type="journal article" date="2019" name="Int. J. Syst. Evol. Microbiol.">
        <title>The Global Catalogue of Microorganisms (GCM) 10K type strain sequencing project: providing services to taxonomists for standard genome sequencing and annotation.</title>
        <authorList>
            <consortium name="The Broad Institute Genomics Platform"/>
            <consortium name="The Broad Institute Genome Sequencing Center for Infectious Disease"/>
            <person name="Wu L."/>
            <person name="Ma J."/>
        </authorList>
    </citation>
    <scope>NUCLEOTIDE SEQUENCE [LARGE SCALE GENOMIC DNA]</scope>
    <source>
        <strain evidence="4">KCTC 42107</strain>
    </source>
</reference>
<evidence type="ECO:0000256" key="1">
    <source>
        <dbReference type="SAM" id="SignalP"/>
    </source>
</evidence>
<dbReference type="InterPro" id="IPR021255">
    <property type="entry name" value="DUF2807"/>
</dbReference>
<sequence length="255" mass="27039">MKQFLTTALLVVIGLSAQAQTSETRKSENFTTLDVKNGIEVVFTQSDAPSLKVESDNIKTLENIVTEFSKGSLKVYMRDNENKGPVLGVAKVYVSAAHVKNFKAVTGATIKANGKITGEELSVKLASGASFTGELNSSKKCIIKAESGSMFRGIVKTVEFEGKTTSGSTIKITGNADITKVACNNGSLIAGKFLSQNADIKTTNGSTAFVNAIKSISADADNSSSITYYGEPAEVNLGNNMYAIKRDNLKLALNN</sequence>
<evidence type="ECO:0000259" key="2">
    <source>
        <dbReference type="Pfam" id="PF10988"/>
    </source>
</evidence>
<feature type="domain" description="Putative auto-transporter adhesin head GIN" evidence="2">
    <location>
        <begin position="29"/>
        <end position="232"/>
    </location>
</feature>
<dbReference type="Gene3D" id="2.160.20.120">
    <property type="match status" value="1"/>
</dbReference>
<dbReference type="Proteomes" id="UP001597480">
    <property type="component" value="Unassembled WGS sequence"/>
</dbReference>
<dbReference type="Pfam" id="PF10988">
    <property type="entry name" value="DUF2807"/>
    <property type="match status" value="1"/>
</dbReference>
<keyword evidence="1" id="KW-0732">Signal</keyword>
<gene>
    <name evidence="3" type="ORF">ACFSR3_03440</name>
</gene>
<proteinExistence type="predicted"/>
<evidence type="ECO:0000313" key="4">
    <source>
        <dbReference type="Proteomes" id="UP001597480"/>
    </source>
</evidence>
<name>A0ABW5NQX4_9FLAO</name>
<comment type="caution">
    <text evidence="3">The sequence shown here is derived from an EMBL/GenBank/DDBJ whole genome shotgun (WGS) entry which is preliminary data.</text>
</comment>
<keyword evidence="4" id="KW-1185">Reference proteome</keyword>
<accession>A0ABW5NQX4</accession>
<protein>
    <submittedName>
        <fullName evidence="3">GIN domain-containing protein</fullName>
    </submittedName>
</protein>
<evidence type="ECO:0000313" key="3">
    <source>
        <dbReference type="EMBL" id="MFD2601098.1"/>
    </source>
</evidence>